<comment type="similarity">
    <text evidence="2 8">Belongs to the GDA1/CD39 NTPase family.</text>
</comment>
<dbReference type="InterPro" id="IPR000407">
    <property type="entry name" value="GDA1_CD39_NTPase"/>
</dbReference>
<dbReference type="PANTHER" id="PTHR11782:SF83">
    <property type="entry name" value="GUANOSINE-DIPHOSPHATASE"/>
    <property type="match status" value="1"/>
</dbReference>
<evidence type="ECO:0000256" key="7">
    <source>
        <dbReference type="PIRSR" id="PIRSR600407-2"/>
    </source>
</evidence>
<evidence type="ECO:0000313" key="11">
    <source>
        <dbReference type="Proteomes" id="UP000217199"/>
    </source>
</evidence>
<keyword evidence="3 8" id="KW-0378">Hydrolase</keyword>
<dbReference type="GO" id="GO:0000139">
    <property type="term" value="C:Golgi membrane"/>
    <property type="evidence" value="ECO:0007669"/>
    <property type="project" value="UniProtKB-SubCell"/>
</dbReference>
<evidence type="ECO:0000256" key="2">
    <source>
        <dbReference type="ARBA" id="ARBA00009283"/>
    </source>
</evidence>
<comment type="caution">
    <text evidence="10">The sequence shown here is derived from an EMBL/GenBank/DDBJ whole genome shotgun (WGS) entry which is preliminary data.</text>
</comment>
<evidence type="ECO:0000256" key="4">
    <source>
        <dbReference type="ARBA" id="ARBA00037742"/>
    </source>
</evidence>
<dbReference type="GO" id="GO:0017111">
    <property type="term" value="F:ribonucleoside triphosphate phosphatase activity"/>
    <property type="evidence" value="ECO:0007669"/>
    <property type="project" value="TreeGrafter"/>
</dbReference>
<keyword evidence="11" id="KW-1185">Reference proteome</keyword>
<evidence type="ECO:0000313" key="10">
    <source>
        <dbReference type="EMBL" id="PAV17457.1"/>
    </source>
</evidence>
<sequence length="620" mass="68232">MGGGIHSHSKSYSIELSNHTNLSQRHSLVKDSNLIGPAARPTSFSSVTSDCTMANPILPRVNREGYMRVDADSGKAAPSRMRFGWKKFAIAATVVIGFVWLFGPRERRETVIESITPSWNKPTRPPSTVINDNGQLPPQDKTHEDSKPKTSPGKTVITPHSPSEDPDPTKTVHCTKPYSHDARLVQYALMIDAGSTGSRIHIYKFNNCGPSAEYEYEVFKMTKPGLSSYKDDPLQAASSLDVLLDEAVAVVPESLRSCTPVAVKATAGLRLLGAQQSDAILEAVRRRLEENYPFSVVSREKDGVVIMDGKDEGVYAWITANYLLNTIRADSPKSSHTYAVLDLGGASTQIVFKPDFSDDSLFVDGDHKYELDFGGKKHTLYQHSYLGYGLMRARKSVHRLVEFMASFNQSPANGPSRPSGEIANPCLYKGSSRQVDLEPTLPGEEDRTVTMVGSDVGSYEACNRVVELVMAKDAICQTKPCSFNGVYQPSILETFAEGKVLLLSYFYDRIAPFYPGSDSDPSKIPPLTVSSIETLARDVCGGRRTWDKALWGGDIALRAELEDRPEWCLDLTFMHALLRLGYEFPSERGIRIEKQIEGTELGWCLGAAIAVVGGELTCRI</sequence>
<proteinExistence type="inferred from homology"/>
<reference evidence="10 11" key="1">
    <citation type="journal article" date="2017" name="Mol. Ecol.">
        <title>Comparative and population genomic landscape of Phellinus noxius: A hypervariable fungus causing root rot in trees.</title>
        <authorList>
            <person name="Chung C.L."/>
            <person name="Lee T.J."/>
            <person name="Akiba M."/>
            <person name="Lee H.H."/>
            <person name="Kuo T.H."/>
            <person name="Liu D."/>
            <person name="Ke H.M."/>
            <person name="Yokoi T."/>
            <person name="Roa M.B."/>
            <person name="Lu M.J."/>
            <person name="Chang Y.Y."/>
            <person name="Ann P.J."/>
            <person name="Tsai J.N."/>
            <person name="Chen C.Y."/>
            <person name="Tzean S.S."/>
            <person name="Ota Y."/>
            <person name="Hattori T."/>
            <person name="Sahashi N."/>
            <person name="Liou R.F."/>
            <person name="Kikuchi T."/>
            <person name="Tsai I.J."/>
        </authorList>
    </citation>
    <scope>NUCLEOTIDE SEQUENCE [LARGE SCALE GENOMIC DNA]</scope>
    <source>
        <strain evidence="10 11">FFPRI411160</strain>
    </source>
</reference>
<protein>
    <recommendedName>
        <fullName evidence="5">guanosine-diphosphatase</fullName>
        <ecNumber evidence="5">3.6.1.42</ecNumber>
    </recommendedName>
</protein>
<dbReference type="PANTHER" id="PTHR11782">
    <property type="entry name" value="ADENOSINE/GUANOSINE DIPHOSPHATASE"/>
    <property type="match status" value="1"/>
</dbReference>
<organism evidence="10 11">
    <name type="scientific">Pyrrhoderma noxium</name>
    <dbReference type="NCBI Taxonomy" id="2282107"/>
    <lineage>
        <taxon>Eukaryota</taxon>
        <taxon>Fungi</taxon>
        <taxon>Dikarya</taxon>
        <taxon>Basidiomycota</taxon>
        <taxon>Agaricomycotina</taxon>
        <taxon>Agaricomycetes</taxon>
        <taxon>Hymenochaetales</taxon>
        <taxon>Hymenochaetaceae</taxon>
        <taxon>Pyrrhoderma</taxon>
    </lineage>
</organism>
<comment type="subcellular location">
    <subcellularLocation>
        <location evidence="1">Golgi apparatus membrane</location>
        <topology evidence="1">Single-pass type II membrane protein</topology>
    </subcellularLocation>
</comment>
<dbReference type="GO" id="GO:0006487">
    <property type="term" value="P:protein N-linked glycosylation"/>
    <property type="evidence" value="ECO:0007669"/>
    <property type="project" value="TreeGrafter"/>
</dbReference>
<dbReference type="EC" id="3.6.1.42" evidence="5"/>
<feature type="active site" description="Proton acceptor" evidence="6">
    <location>
        <position position="312"/>
    </location>
</feature>
<dbReference type="PROSITE" id="PS01238">
    <property type="entry name" value="GDA1_CD39_NTPASE"/>
    <property type="match status" value="1"/>
</dbReference>
<evidence type="ECO:0000256" key="5">
    <source>
        <dbReference type="ARBA" id="ARBA00038903"/>
    </source>
</evidence>
<dbReference type="FunCoup" id="A0A286UD27">
    <property type="interactions" value="191"/>
</dbReference>
<dbReference type="OrthoDB" id="6372431at2759"/>
<evidence type="ECO:0000256" key="8">
    <source>
        <dbReference type="RuleBase" id="RU003833"/>
    </source>
</evidence>
<feature type="binding site" evidence="7">
    <location>
        <begin position="345"/>
        <end position="349"/>
    </location>
    <ligand>
        <name>ATP</name>
        <dbReference type="ChEBI" id="CHEBI:30616"/>
    </ligand>
</feature>
<evidence type="ECO:0000256" key="9">
    <source>
        <dbReference type="SAM" id="MobiDB-lite"/>
    </source>
</evidence>
<dbReference type="Gene3D" id="3.30.420.40">
    <property type="match status" value="1"/>
</dbReference>
<dbReference type="Pfam" id="PF01150">
    <property type="entry name" value="GDA1_CD39"/>
    <property type="match status" value="1"/>
</dbReference>
<dbReference type="EMBL" id="NBII01000007">
    <property type="protein sequence ID" value="PAV17457.1"/>
    <property type="molecule type" value="Genomic_DNA"/>
</dbReference>
<accession>A0A286UD27</accession>
<evidence type="ECO:0000256" key="1">
    <source>
        <dbReference type="ARBA" id="ARBA00004323"/>
    </source>
</evidence>
<evidence type="ECO:0000256" key="6">
    <source>
        <dbReference type="PIRSR" id="PIRSR600407-1"/>
    </source>
</evidence>
<dbReference type="GO" id="GO:0005524">
    <property type="term" value="F:ATP binding"/>
    <property type="evidence" value="ECO:0007669"/>
    <property type="project" value="UniProtKB-KW"/>
</dbReference>
<feature type="region of interest" description="Disordered" evidence="9">
    <location>
        <begin position="117"/>
        <end position="173"/>
    </location>
</feature>
<dbReference type="GO" id="GO:0009134">
    <property type="term" value="P:nucleoside diphosphate catabolic process"/>
    <property type="evidence" value="ECO:0007669"/>
    <property type="project" value="TreeGrafter"/>
</dbReference>
<keyword evidence="7" id="KW-0067">ATP-binding</keyword>
<dbReference type="Proteomes" id="UP000217199">
    <property type="component" value="Unassembled WGS sequence"/>
</dbReference>
<dbReference type="GO" id="GO:0004382">
    <property type="term" value="F:GDP phosphatase activity"/>
    <property type="evidence" value="ECO:0007669"/>
    <property type="project" value="UniProtKB-EC"/>
</dbReference>
<gene>
    <name evidence="10" type="ORF">PNOK_0752100</name>
</gene>
<evidence type="ECO:0000256" key="3">
    <source>
        <dbReference type="ARBA" id="ARBA00022801"/>
    </source>
</evidence>
<dbReference type="AlphaFoldDB" id="A0A286UD27"/>
<name>A0A286UD27_9AGAM</name>
<dbReference type="Gene3D" id="3.30.420.150">
    <property type="entry name" value="Exopolyphosphatase. Domain 2"/>
    <property type="match status" value="1"/>
</dbReference>
<dbReference type="CDD" id="cd24040">
    <property type="entry name" value="ASKHA_NBD_GDA1"/>
    <property type="match status" value="1"/>
</dbReference>
<feature type="compositionally biased region" description="Polar residues" evidence="9">
    <location>
        <begin position="117"/>
        <end position="136"/>
    </location>
</feature>
<dbReference type="STRING" id="2282107.A0A286UD27"/>
<comment type="function">
    <text evidence="4">After transfer of sugars to endogenous macromolecular acceptors, the enzyme converts nucleoside diphosphates to nucleoside monophosphates which in turn exit the Golgi lumen in a coupled antiporter reaction, allowing entry of additional nucleotide sugar from the cytosol.</text>
</comment>
<keyword evidence="7" id="KW-0547">Nucleotide-binding</keyword>
<dbReference type="GO" id="GO:0045134">
    <property type="term" value="F:UDP phosphatase activity"/>
    <property type="evidence" value="ECO:0007669"/>
    <property type="project" value="TreeGrafter"/>
</dbReference>
<dbReference type="InParanoid" id="A0A286UD27"/>